<gene>
    <name evidence="1" type="ORF">O6H91_02G027800</name>
</gene>
<dbReference type="Proteomes" id="UP001162992">
    <property type="component" value="Chromosome 2"/>
</dbReference>
<reference evidence="2" key="1">
    <citation type="journal article" date="2024" name="Proc. Natl. Acad. Sci. U.S.A.">
        <title>Extraordinary preservation of gene collinearity over three hundred million years revealed in homosporous lycophytes.</title>
        <authorList>
            <person name="Li C."/>
            <person name="Wickell D."/>
            <person name="Kuo L.Y."/>
            <person name="Chen X."/>
            <person name="Nie B."/>
            <person name="Liao X."/>
            <person name="Peng D."/>
            <person name="Ji J."/>
            <person name="Jenkins J."/>
            <person name="Williams M."/>
            <person name="Shu S."/>
            <person name="Plott C."/>
            <person name="Barry K."/>
            <person name="Rajasekar S."/>
            <person name="Grimwood J."/>
            <person name="Han X."/>
            <person name="Sun S."/>
            <person name="Hou Z."/>
            <person name="He W."/>
            <person name="Dai G."/>
            <person name="Sun C."/>
            <person name="Schmutz J."/>
            <person name="Leebens-Mack J.H."/>
            <person name="Li F.W."/>
            <person name="Wang L."/>
        </authorList>
    </citation>
    <scope>NUCLEOTIDE SEQUENCE [LARGE SCALE GENOMIC DNA]</scope>
    <source>
        <strain evidence="2">cv. PW_Plant_1</strain>
    </source>
</reference>
<evidence type="ECO:0000313" key="1">
    <source>
        <dbReference type="EMBL" id="KAJ7564652.1"/>
    </source>
</evidence>
<organism evidence="1 2">
    <name type="scientific">Diphasiastrum complanatum</name>
    <name type="common">Issler's clubmoss</name>
    <name type="synonym">Lycopodium complanatum</name>
    <dbReference type="NCBI Taxonomy" id="34168"/>
    <lineage>
        <taxon>Eukaryota</taxon>
        <taxon>Viridiplantae</taxon>
        <taxon>Streptophyta</taxon>
        <taxon>Embryophyta</taxon>
        <taxon>Tracheophyta</taxon>
        <taxon>Lycopodiopsida</taxon>
        <taxon>Lycopodiales</taxon>
        <taxon>Lycopodiaceae</taxon>
        <taxon>Lycopodioideae</taxon>
        <taxon>Diphasiastrum</taxon>
    </lineage>
</organism>
<evidence type="ECO:0000313" key="2">
    <source>
        <dbReference type="Proteomes" id="UP001162992"/>
    </source>
</evidence>
<protein>
    <submittedName>
        <fullName evidence="1">Uncharacterized protein</fullName>
    </submittedName>
</protein>
<sequence length="617" mass="68229">MASQVTEGGVALLLQNPSPDSATPSNVVLQVLELKPVGSTRYTFLVNDGKLKMKAMLPSTMSAFVVSGKLQNMGLIRINDYTCNVVPNQPQKVLIITDCEVVSPALDHEIGAQDVKDNKFNLEVIAKVKLEGSAKASGAVQHKSAAQIIEEQHGKAAPAARMGISRRVSPLVSLNPYQGNWTIKVRVTSKGPLRTYRNARGEGNVFNVELTDEDGTQIQATMFKEAADKFFSKFELGKVYYISKGVLRVANKQYSTLNNNYEMTLNVSAEVEEVADALSSQIPTAKYNFVKLDGLGPFINGKELVDIVGVVQNVSPTISVRRKSDNEEIPKRDITVADQSQKTVSVSLWNDLAVKDGEKLLEMLHHAPTVLIKGLRVSDFQGVSLSTTHNSMVIINPDIPDAQAIRSWYDRDGKEATMTSAGASLPSGTSRGSWSVFADRAFICDITVPEVGEGKPAFFNVRACISFVKPEQPMWYLACGTCNRKVTEEGHSSFWCEGCQKRYETCNRRYIMSAKMTDSTGETWISAFNEQAEQLLGHSAEELAKIRSQDDNGKSYLAELTKVSWHPRIFRLSVAQTEYMNEKRQRITIRSVHNVDWAAESNYLLEQIALLKSKLAL</sequence>
<accession>A0ACC2EDY2</accession>
<comment type="caution">
    <text evidence="1">The sequence shown here is derived from an EMBL/GenBank/DDBJ whole genome shotgun (WGS) entry which is preliminary data.</text>
</comment>
<proteinExistence type="predicted"/>
<dbReference type="EMBL" id="CM055093">
    <property type="protein sequence ID" value="KAJ7564652.1"/>
    <property type="molecule type" value="Genomic_DNA"/>
</dbReference>
<name>A0ACC2EDY2_DIPCM</name>
<keyword evidence="2" id="KW-1185">Reference proteome</keyword>